<reference evidence="1 2" key="1">
    <citation type="submission" date="2015-01" db="EMBL/GenBank/DDBJ databases">
        <title>Evolution of Trichinella species and genotypes.</title>
        <authorList>
            <person name="Korhonen P.K."/>
            <person name="Edoardo P."/>
            <person name="Giuseppe L.R."/>
            <person name="Gasser R.B."/>
        </authorList>
    </citation>
    <scope>NUCLEOTIDE SEQUENCE [LARGE SCALE GENOMIC DNA]</scope>
    <source>
        <strain evidence="1">ISS1980</strain>
    </source>
</reference>
<evidence type="ECO:0000313" key="1">
    <source>
        <dbReference type="EMBL" id="KRZ75187.1"/>
    </source>
</evidence>
<sequence>MLTNIICVSPIIPEAAQPTVCFIRIIALNAVQLLINCLCKLHDARILAVINQSTTLAFKVYCFCLYCVNQIADVRFLLNPEWLAITQQFGSVGKRGRSMLTCINKHKRCCHLNMLLNPKCIMLVTFVSVSVECYSNLETVLVELQTLSSKSNAPIK</sequence>
<evidence type="ECO:0000313" key="2">
    <source>
        <dbReference type="Proteomes" id="UP000054843"/>
    </source>
</evidence>
<dbReference type="Proteomes" id="UP000054843">
    <property type="component" value="Unassembled WGS sequence"/>
</dbReference>
<keyword evidence="2" id="KW-1185">Reference proteome</keyword>
<gene>
    <name evidence="1" type="ORF">T10_11313</name>
</gene>
<name>A0A0V1MUG0_9BILA</name>
<dbReference type="AlphaFoldDB" id="A0A0V1MUG0"/>
<protein>
    <submittedName>
        <fullName evidence="1">Uncharacterized protein</fullName>
    </submittedName>
</protein>
<proteinExistence type="predicted"/>
<comment type="caution">
    <text evidence="1">The sequence shown here is derived from an EMBL/GenBank/DDBJ whole genome shotgun (WGS) entry which is preliminary data.</text>
</comment>
<accession>A0A0V1MUG0</accession>
<dbReference type="EMBL" id="JYDO01000041">
    <property type="protein sequence ID" value="KRZ75187.1"/>
    <property type="molecule type" value="Genomic_DNA"/>
</dbReference>
<organism evidence="1 2">
    <name type="scientific">Trichinella papuae</name>
    <dbReference type="NCBI Taxonomy" id="268474"/>
    <lineage>
        <taxon>Eukaryota</taxon>
        <taxon>Metazoa</taxon>
        <taxon>Ecdysozoa</taxon>
        <taxon>Nematoda</taxon>
        <taxon>Enoplea</taxon>
        <taxon>Dorylaimia</taxon>
        <taxon>Trichinellida</taxon>
        <taxon>Trichinellidae</taxon>
        <taxon>Trichinella</taxon>
    </lineage>
</organism>